<name>A0ABN1FEI8_9BACI</name>
<feature type="domain" description="HTH marR-type" evidence="4">
    <location>
        <begin position="6"/>
        <end position="138"/>
    </location>
</feature>
<sequence>MFMSMDKAIGSASVRLSKKIARIVNHHLKEFNITTEQWAVLRTLYESGLITQKTLSERSDKDKATLTKILDLLEKHAYTERVQNPEDRRSFLIQITVKGSRLVEEVGPYLNEVYGEIIEGIDQEKLSLYQEVLTSLEHNIDTLLVYESNRKKE</sequence>
<dbReference type="PANTHER" id="PTHR42756:SF1">
    <property type="entry name" value="TRANSCRIPTIONAL REPRESSOR OF EMRAB OPERON"/>
    <property type="match status" value="1"/>
</dbReference>
<reference evidence="5 6" key="1">
    <citation type="journal article" date="2019" name="Int. J. Syst. Evol. Microbiol.">
        <title>The Global Catalogue of Microorganisms (GCM) 10K type strain sequencing project: providing services to taxonomists for standard genome sequencing and annotation.</title>
        <authorList>
            <consortium name="The Broad Institute Genomics Platform"/>
            <consortium name="The Broad Institute Genome Sequencing Center for Infectious Disease"/>
            <person name="Wu L."/>
            <person name="Ma J."/>
        </authorList>
    </citation>
    <scope>NUCLEOTIDE SEQUENCE [LARGE SCALE GENOMIC DNA]</scope>
    <source>
        <strain evidence="5 6">JCM 15395</strain>
    </source>
</reference>
<proteinExistence type="predicted"/>
<evidence type="ECO:0000259" key="4">
    <source>
        <dbReference type="PROSITE" id="PS50995"/>
    </source>
</evidence>
<dbReference type="InterPro" id="IPR000835">
    <property type="entry name" value="HTH_MarR-typ"/>
</dbReference>
<keyword evidence="6" id="KW-1185">Reference proteome</keyword>
<accession>A0ABN1FEI8</accession>
<evidence type="ECO:0000256" key="2">
    <source>
        <dbReference type="ARBA" id="ARBA00023125"/>
    </source>
</evidence>
<dbReference type="Gene3D" id="1.10.10.10">
    <property type="entry name" value="Winged helix-like DNA-binding domain superfamily/Winged helix DNA-binding domain"/>
    <property type="match status" value="1"/>
</dbReference>
<organism evidence="5 6">
    <name type="scientific">Virgibacillus siamensis</name>
    <dbReference type="NCBI Taxonomy" id="480071"/>
    <lineage>
        <taxon>Bacteria</taxon>
        <taxon>Bacillati</taxon>
        <taxon>Bacillota</taxon>
        <taxon>Bacilli</taxon>
        <taxon>Bacillales</taxon>
        <taxon>Bacillaceae</taxon>
        <taxon>Virgibacillus</taxon>
    </lineage>
</organism>
<dbReference type="InterPro" id="IPR036388">
    <property type="entry name" value="WH-like_DNA-bd_sf"/>
</dbReference>
<evidence type="ECO:0000313" key="5">
    <source>
        <dbReference type="EMBL" id="GAA0589164.1"/>
    </source>
</evidence>
<keyword evidence="2" id="KW-0238">DNA-binding</keyword>
<keyword evidence="1" id="KW-0805">Transcription regulation</keyword>
<dbReference type="SMART" id="SM00347">
    <property type="entry name" value="HTH_MARR"/>
    <property type="match status" value="1"/>
</dbReference>
<dbReference type="Proteomes" id="UP001500866">
    <property type="component" value="Unassembled WGS sequence"/>
</dbReference>
<keyword evidence="3" id="KW-0804">Transcription</keyword>
<evidence type="ECO:0000313" key="6">
    <source>
        <dbReference type="Proteomes" id="UP001500866"/>
    </source>
</evidence>
<dbReference type="PRINTS" id="PR00598">
    <property type="entry name" value="HTHMARR"/>
</dbReference>
<dbReference type="SUPFAM" id="SSF46785">
    <property type="entry name" value="Winged helix' DNA-binding domain"/>
    <property type="match status" value="1"/>
</dbReference>
<protein>
    <recommendedName>
        <fullName evidence="4">HTH marR-type domain-containing protein</fullName>
    </recommendedName>
</protein>
<dbReference type="PROSITE" id="PS50995">
    <property type="entry name" value="HTH_MARR_2"/>
    <property type="match status" value="1"/>
</dbReference>
<evidence type="ECO:0000256" key="3">
    <source>
        <dbReference type="ARBA" id="ARBA00023163"/>
    </source>
</evidence>
<dbReference type="RefSeq" id="WP_390350876.1">
    <property type="nucleotide sequence ID" value="NZ_JBHUMU010000012.1"/>
</dbReference>
<dbReference type="Pfam" id="PF01047">
    <property type="entry name" value="MarR"/>
    <property type="match status" value="1"/>
</dbReference>
<evidence type="ECO:0000256" key="1">
    <source>
        <dbReference type="ARBA" id="ARBA00023015"/>
    </source>
</evidence>
<dbReference type="PANTHER" id="PTHR42756">
    <property type="entry name" value="TRANSCRIPTIONAL REGULATOR, MARR"/>
    <property type="match status" value="1"/>
</dbReference>
<dbReference type="EMBL" id="BAAADS010000001">
    <property type="protein sequence ID" value="GAA0589164.1"/>
    <property type="molecule type" value="Genomic_DNA"/>
</dbReference>
<comment type="caution">
    <text evidence="5">The sequence shown here is derived from an EMBL/GenBank/DDBJ whole genome shotgun (WGS) entry which is preliminary data.</text>
</comment>
<gene>
    <name evidence="5" type="ORF">GCM10009001_01340</name>
</gene>
<dbReference type="InterPro" id="IPR036390">
    <property type="entry name" value="WH_DNA-bd_sf"/>
</dbReference>